<evidence type="ECO:0000256" key="1">
    <source>
        <dbReference type="SAM" id="SignalP"/>
    </source>
</evidence>
<protein>
    <submittedName>
        <fullName evidence="4">Uncharacterized protein</fullName>
    </submittedName>
</protein>
<dbReference type="InterPro" id="IPR044060">
    <property type="entry name" value="Bacterial_rp_domain"/>
</dbReference>
<dbReference type="EMBL" id="ADLE01000008">
    <property type="protein sequence ID" value="EJZ64534.1"/>
    <property type="molecule type" value="Genomic_DNA"/>
</dbReference>
<proteinExistence type="predicted"/>
<feature type="chain" id="PRO_5003841166" evidence="1">
    <location>
        <begin position="23"/>
        <end position="526"/>
    </location>
</feature>
<comment type="caution">
    <text evidence="4">The sequence shown here is derived from an EMBL/GenBank/DDBJ whole genome shotgun (WGS) entry which is preliminary data.</text>
</comment>
<accession>K0X9V9</accession>
<dbReference type="HOGENOM" id="CLU_528845_0_0_10"/>
<dbReference type="InterPro" id="IPR045474">
    <property type="entry name" value="GEVED"/>
</dbReference>
<feature type="domain" description="Bacterial repeat" evidence="2">
    <location>
        <begin position="206"/>
        <end position="282"/>
    </location>
</feature>
<dbReference type="GeneID" id="77848315"/>
<organism evidence="4 5">
    <name type="scientific">Barnesiella intestinihominis YIT 11860</name>
    <dbReference type="NCBI Taxonomy" id="742726"/>
    <lineage>
        <taxon>Bacteria</taxon>
        <taxon>Pseudomonadati</taxon>
        <taxon>Bacteroidota</taxon>
        <taxon>Bacteroidia</taxon>
        <taxon>Bacteroidales</taxon>
        <taxon>Barnesiellaceae</taxon>
        <taxon>Barnesiella</taxon>
    </lineage>
</organism>
<gene>
    <name evidence="4" type="ORF">HMPREF9448_01012</name>
</gene>
<keyword evidence="5" id="KW-1185">Reference proteome</keyword>
<dbReference type="Pfam" id="PF18998">
    <property type="entry name" value="Flg_new_2"/>
    <property type="match status" value="1"/>
</dbReference>
<dbReference type="eggNOG" id="ENOG5033164">
    <property type="taxonomic scope" value="Bacteria"/>
</dbReference>
<feature type="domain" description="GEVED" evidence="3">
    <location>
        <begin position="121"/>
        <end position="191"/>
    </location>
</feature>
<sequence>MNIFFKFLAAATVATMTIPAIAADDSSNDYISSNPFETMIRLGRISEKSPIYQMPAGSANGGYISSATTSGDAVIYPLGYAKPNSPGSYFAIVSKETSLLIAGETFEFNATMTVDPSNYTLSTYTDWNRDGVFEKESRPAQVAASTKSFVQTIAIPENAELGKTRIRIRIESTTPSSADASISGRVYDFVVYVLEASDRTDRFISVSSNNDELGTAIIETPANDAGRYEIGTQVTVKAIINENSESAIEFKGWQEGNEIVSEESVYTFTVTKSTSLIAVFEAAVPVLASPEISTAEDPIWYQIMNAHTDANRKERYIAYDTNTGGDYSTALRVEKPANQTDKFLWRLEDAGNNRVYIVNKGTNLQISGSKVLEKEYFTASTLGSQFTIESSGHENGSYSIKYEGDNSYLLNAQDGTWGVVLYNAGIGTGSGWYFYRVPLKTPTGIENGDRSVAPKAHLYDGRLSITGLYGRNTIKAVSLSGQLLGNYFSADTVFEGELKYPERFIVLVIEPENGKTTTLKLLDSKL</sequence>
<feature type="signal peptide" evidence="1">
    <location>
        <begin position="1"/>
        <end position="22"/>
    </location>
</feature>
<evidence type="ECO:0000259" key="2">
    <source>
        <dbReference type="Pfam" id="PF18998"/>
    </source>
</evidence>
<evidence type="ECO:0000313" key="5">
    <source>
        <dbReference type="Proteomes" id="UP000006044"/>
    </source>
</evidence>
<name>K0X9V9_9BACT</name>
<dbReference type="PATRIC" id="fig|742726.3.peg.1076"/>
<dbReference type="Pfam" id="PF20009">
    <property type="entry name" value="GEVED"/>
    <property type="match status" value="1"/>
</dbReference>
<evidence type="ECO:0000313" key="4">
    <source>
        <dbReference type="EMBL" id="EJZ64534.1"/>
    </source>
</evidence>
<dbReference type="Proteomes" id="UP000006044">
    <property type="component" value="Unassembled WGS sequence"/>
</dbReference>
<dbReference type="AlphaFoldDB" id="K0X9V9"/>
<keyword evidence="1" id="KW-0732">Signal</keyword>
<evidence type="ECO:0000259" key="3">
    <source>
        <dbReference type="Pfam" id="PF20009"/>
    </source>
</evidence>
<dbReference type="OrthoDB" id="1060173at2"/>
<dbReference type="RefSeq" id="WP_008861502.1">
    <property type="nucleotide sequence ID" value="NZ_JH815204.1"/>
</dbReference>
<reference evidence="4 5" key="1">
    <citation type="submission" date="2012-08" db="EMBL/GenBank/DDBJ databases">
        <title>The Genome Sequence of Barnesiella intestinihominis YIT 11860.</title>
        <authorList>
            <consortium name="The Broad Institute Genome Sequencing Platform"/>
            <person name="Earl A."/>
            <person name="Ward D."/>
            <person name="Feldgarden M."/>
            <person name="Gevers D."/>
            <person name="Morotomi M."/>
            <person name="Walker B."/>
            <person name="Young S.K."/>
            <person name="Zeng Q."/>
            <person name="Gargeya S."/>
            <person name="Fitzgerald M."/>
            <person name="Haas B."/>
            <person name="Abouelleil A."/>
            <person name="Alvarado L."/>
            <person name="Arachchi H.M."/>
            <person name="Berlin A.M."/>
            <person name="Chapman S.B."/>
            <person name="Goldberg J."/>
            <person name="Griggs A."/>
            <person name="Gujja S."/>
            <person name="Hansen M."/>
            <person name="Howarth C."/>
            <person name="Imamovic A."/>
            <person name="Larimer J."/>
            <person name="McCowen C."/>
            <person name="Montmayeur A."/>
            <person name="Murphy C."/>
            <person name="Neiman D."/>
            <person name="Pearson M."/>
            <person name="Priest M."/>
            <person name="Roberts A."/>
            <person name="Saif S."/>
            <person name="Shea T."/>
            <person name="Sisk P."/>
            <person name="Sykes S."/>
            <person name="Wortman J."/>
            <person name="Nusbaum C."/>
            <person name="Birren B."/>
        </authorList>
    </citation>
    <scope>NUCLEOTIDE SEQUENCE [LARGE SCALE GENOMIC DNA]</scope>
    <source>
        <strain evidence="4 5">YIT 11860</strain>
    </source>
</reference>
<dbReference type="STRING" id="742726.HMPREF9448_01012"/>